<evidence type="ECO:0000259" key="3">
    <source>
        <dbReference type="Pfam" id="PF13472"/>
    </source>
</evidence>
<comment type="caution">
    <text evidence="4">The sequence shown here is derived from an EMBL/GenBank/DDBJ whole genome shotgun (WGS) entry which is preliminary data.</text>
</comment>
<dbReference type="PANTHER" id="PTHR37981">
    <property type="entry name" value="LIPASE 2"/>
    <property type="match status" value="1"/>
</dbReference>
<feature type="signal peptide" evidence="2">
    <location>
        <begin position="1"/>
        <end position="27"/>
    </location>
</feature>
<reference evidence="4 5" key="1">
    <citation type="submission" date="2020-08" db="EMBL/GenBank/DDBJ databases">
        <title>Sequencing the genomes of 1000 actinobacteria strains.</title>
        <authorList>
            <person name="Klenk H.-P."/>
        </authorList>
    </citation>
    <scope>NUCLEOTIDE SEQUENCE [LARGE SCALE GENOMIC DNA]</scope>
    <source>
        <strain evidence="4 5">DSM 45084</strain>
    </source>
</reference>
<dbReference type="InterPro" id="IPR013830">
    <property type="entry name" value="SGNH_hydro"/>
</dbReference>
<dbReference type="RefSeq" id="WP_184670885.1">
    <property type="nucleotide sequence ID" value="NZ_BAABAI010000022.1"/>
</dbReference>
<dbReference type="GO" id="GO:0016788">
    <property type="term" value="F:hydrolase activity, acting on ester bonds"/>
    <property type="evidence" value="ECO:0007669"/>
    <property type="project" value="InterPro"/>
</dbReference>
<keyword evidence="5" id="KW-1185">Reference proteome</keyword>
<dbReference type="Pfam" id="PF13472">
    <property type="entry name" value="Lipase_GDSL_2"/>
    <property type="match status" value="1"/>
</dbReference>
<dbReference type="Gene3D" id="3.40.50.1110">
    <property type="entry name" value="SGNH hydrolase"/>
    <property type="match status" value="1"/>
</dbReference>
<sequence length="331" mass="35300">MRVRTRIGTLIAALPMVAATLATPATAAPRADFKWVALGDAYTAGLIDATGPEVIEGTGRDGCGRTAGSYPEVLRPRFADRFELVNVSCAGATVANVMSEWQEPQGRNLPFFGVFDPDHPFGAVPPQIEAVTEDVDLVTVGVGGNTLGFIEFMYACVVIGQWAAPNEDAPCSQHFTTGWDGVPTVDDRLSALGEEYGEMLRTIRAMAPTATVIAVGYPAIIPLDPRGCDHGLTPEGIRDFATVTYPDLAWLRTDVLQRLNQLIADQAALNGSLYVDVQAITEGHDVCQPESRRWVEGIADSVGRWSLVRPNAAAHAAVADVIEALLLAGES</sequence>
<evidence type="ECO:0000256" key="2">
    <source>
        <dbReference type="SAM" id="SignalP"/>
    </source>
</evidence>
<keyword evidence="2" id="KW-0732">Signal</keyword>
<dbReference type="GO" id="GO:0006629">
    <property type="term" value="P:lipid metabolic process"/>
    <property type="evidence" value="ECO:0007669"/>
    <property type="project" value="TreeGrafter"/>
</dbReference>
<feature type="disulfide bond" evidence="1">
    <location>
        <begin position="156"/>
        <end position="171"/>
    </location>
</feature>
<evidence type="ECO:0000313" key="4">
    <source>
        <dbReference type="EMBL" id="MBB4966698.1"/>
    </source>
</evidence>
<dbReference type="SUPFAM" id="SSF52266">
    <property type="entry name" value="SGNH hydrolase"/>
    <property type="match status" value="1"/>
</dbReference>
<dbReference type="InterPro" id="IPR036514">
    <property type="entry name" value="SGNH_hydro_sf"/>
</dbReference>
<feature type="disulfide bond" evidence="1">
    <location>
        <begin position="63"/>
        <end position="89"/>
    </location>
</feature>
<organism evidence="4 5">
    <name type="scientific">Saccharothrix violaceirubra</name>
    <dbReference type="NCBI Taxonomy" id="413306"/>
    <lineage>
        <taxon>Bacteria</taxon>
        <taxon>Bacillati</taxon>
        <taxon>Actinomycetota</taxon>
        <taxon>Actinomycetes</taxon>
        <taxon>Pseudonocardiales</taxon>
        <taxon>Pseudonocardiaceae</taxon>
        <taxon>Saccharothrix</taxon>
    </lineage>
</organism>
<evidence type="ECO:0000256" key="1">
    <source>
        <dbReference type="PIRSR" id="PIRSR637460-2"/>
    </source>
</evidence>
<dbReference type="PANTHER" id="PTHR37981:SF1">
    <property type="entry name" value="SGNH HYDROLASE-TYPE ESTERASE DOMAIN-CONTAINING PROTEIN"/>
    <property type="match status" value="1"/>
</dbReference>
<dbReference type="InterPro" id="IPR037460">
    <property type="entry name" value="SEST-like"/>
</dbReference>
<protein>
    <recommendedName>
        <fullName evidence="3">SGNH hydrolase-type esterase domain-containing protein</fullName>
    </recommendedName>
</protein>
<dbReference type="EMBL" id="JACHJS010000001">
    <property type="protein sequence ID" value="MBB4966698.1"/>
    <property type="molecule type" value="Genomic_DNA"/>
</dbReference>
<dbReference type="Proteomes" id="UP000542674">
    <property type="component" value="Unassembled WGS sequence"/>
</dbReference>
<dbReference type="CDD" id="cd01823">
    <property type="entry name" value="SEST_like"/>
    <property type="match status" value="1"/>
</dbReference>
<proteinExistence type="predicted"/>
<dbReference type="AlphaFoldDB" id="A0A7W7T506"/>
<feature type="chain" id="PRO_5031089193" description="SGNH hydrolase-type esterase domain-containing protein" evidence="2">
    <location>
        <begin position="28"/>
        <end position="331"/>
    </location>
</feature>
<evidence type="ECO:0000313" key="5">
    <source>
        <dbReference type="Proteomes" id="UP000542674"/>
    </source>
</evidence>
<name>A0A7W7T506_9PSEU</name>
<accession>A0A7W7T506</accession>
<keyword evidence="1" id="KW-1015">Disulfide bond</keyword>
<feature type="domain" description="SGNH hydrolase-type esterase" evidence="3">
    <location>
        <begin position="37"/>
        <end position="317"/>
    </location>
</feature>
<gene>
    <name evidence="4" type="ORF">F4559_004057</name>
</gene>